<reference evidence="2 3" key="1">
    <citation type="submission" date="2023-07" db="EMBL/GenBank/DDBJ databases">
        <title>Genomic Encyclopedia of Type Strains, Phase IV (KMG-IV): sequencing the most valuable type-strain genomes for metagenomic binning, comparative biology and taxonomic classification.</title>
        <authorList>
            <person name="Goeker M."/>
        </authorList>
    </citation>
    <scope>NUCLEOTIDE SEQUENCE [LARGE SCALE GENOMIC DNA]</scope>
    <source>
        <strain evidence="2 3">DSM 17273</strain>
    </source>
</reference>
<dbReference type="Proteomes" id="UP001185015">
    <property type="component" value="Unassembled WGS sequence"/>
</dbReference>
<dbReference type="EMBL" id="JAVDQI010000001">
    <property type="protein sequence ID" value="MDR6221924.1"/>
    <property type="molecule type" value="Genomic_DNA"/>
</dbReference>
<sequence length="198" mass="22555">MKIIGKILLFFSSYSLLFLILLIGEIEHFLSLESSVSTIPNTIKMIVYSVLFIFSLISIWYFKSSYRFGSFNDKTTITIKSVSNSSQEIISYLITIVIPLIGSVSSFIVVSDWTNLFSTFTILIFISILYVNSNLVVVNPMLIIFGYSINKINFCYENIPDIVFEGVLLSDNKFDIRKISSTTIVNNIDENTFILKRV</sequence>
<feature type="transmembrane region" description="Helical" evidence="1">
    <location>
        <begin position="116"/>
        <end position="138"/>
    </location>
</feature>
<keyword evidence="1" id="KW-1133">Transmembrane helix</keyword>
<dbReference type="AlphaFoldDB" id="A0AA90TXN5"/>
<accession>A0AA90TXN5</accession>
<feature type="transmembrane region" description="Helical" evidence="1">
    <location>
        <begin position="89"/>
        <end position="110"/>
    </location>
</feature>
<proteinExistence type="predicted"/>
<protein>
    <submittedName>
        <fullName evidence="2">Uncharacterized protein</fullName>
    </submittedName>
</protein>
<keyword evidence="3" id="KW-1185">Reference proteome</keyword>
<dbReference type="RefSeq" id="WP_270096270.1">
    <property type="nucleotide sequence ID" value="NZ_JAQFFK010000003.1"/>
</dbReference>
<evidence type="ECO:0000313" key="3">
    <source>
        <dbReference type="Proteomes" id="UP001185015"/>
    </source>
</evidence>
<keyword evidence="1" id="KW-0812">Transmembrane</keyword>
<gene>
    <name evidence="2" type="ORF">J2750_000356</name>
</gene>
<comment type="caution">
    <text evidence="2">The sequence shown here is derived from an EMBL/GenBank/DDBJ whole genome shotgun (WGS) entry which is preliminary data.</text>
</comment>
<feature type="transmembrane region" description="Helical" evidence="1">
    <location>
        <begin position="46"/>
        <end position="62"/>
    </location>
</feature>
<organism evidence="2 3">
    <name type="scientific">Methanococcoides alaskense</name>
    <dbReference type="NCBI Taxonomy" id="325778"/>
    <lineage>
        <taxon>Archaea</taxon>
        <taxon>Methanobacteriati</taxon>
        <taxon>Methanobacteriota</taxon>
        <taxon>Stenosarchaea group</taxon>
        <taxon>Methanomicrobia</taxon>
        <taxon>Methanosarcinales</taxon>
        <taxon>Methanosarcinaceae</taxon>
        <taxon>Methanococcoides</taxon>
    </lineage>
</organism>
<name>A0AA90TXN5_9EURY</name>
<keyword evidence="1" id="KW-0472">Membrane</keyword>
<evidence type="ECO:0000313" key="2">
    <source>
        <dbReference type="EMBL" id="MDR6221924.1"/>
    </source>
</evidence>
<evidence type="ECO:0000256" key="1">
    <source>
        <dbReference type="SAM" id="Phobius"/>
    </source>
</evidence>
<feature type="transmembrane region" description="Helical" evidence="1">
    <location>
        <begin position="7"/>
        <end position="26"/>
    </location>
</feature>